<evidence type="ECO:0008006" key="4">
    <source>
        <dbReference type="Google" id="ProtNLM"/>
    </source>
</evidence>
<comment type="caution">
    <text evidence="2">The sequence shown here is derived from an EMBL/GenBank/DDBJ whole genome shotgun (WGS) entry which is preliminary data.</text>
</comment>
<dbReference type="Proteomes" id="UP001516400">
    <property type="component" value="Unassembled WGS sequence"/>
</dbReference>
<name>A0ABD2NQC8_9CUCU</name>
<accession>A0ABD2NQC8</accession>
<gene>
    <name evidence="2" type="ORF">HHI36_004021</name>
</gene>
<feature type="compositionally biased region" description="Basic and acidic residues" evidence="1">
    <location>
        <begin position="101"/>
        <end position="113"/>
    </location>
</feature>
<dbReference type="AlphaFoldDB" id="A0ABD2NQC8"/>
<sequence>MDLEKPGPHTVVRACFRFDIKQERKKLIEKSRFPTIDHLGARDAEYQAEIARRLQPEEKLIRMDIEQLNQQIKSIVASTTEKICTKVRKLTTSTVVQMDQRRGLEKGTEEHRTLNKRVKKPYAET</sequence>
<keyword evidence="3" id="KW-1185">Reference proteome</keyword>
<evidence type="ECO:0000313" key="2">
    <source>
        <dbReference type="EMBL" id="KAL3280789.1"/>
    </source>
</evidence>
<feature type="region of interest" description="Disordered" evidence="1">
    <location>
        <begin position="101"/>
        <end position="125"/>
    </location>
</feature>
<protein>
    <recommendedName>
        <fullName evidence="4">Tektin</fullName>
    </recommendedName>
</protein>
<evidence type="ECO:0000256" key="1">
    <source>
        <dbReference type="SAM" id="MobiDB-lite"/>
    </source>
</evidence>
<evidence type="ECO:0000313" key="3">
    <source>
        <dbReference type="Proteomes" id="UP001516400"/>
    </source>
</evidence>
<feature type="compositionally biased region" description="Basic residues" evidence="1">
    <location>
        <begin position="114"/>
        <end position="125"/>
    </location>
</feature>
<proteinExistence type="predicted"/>
<organism evidence="2 3">
    <name type="scientific">Cryptolaemus montrouzieri</name>
    <dbReference type="NCBI Taxonomy" id="559131"/>
    <lineage>
        <taxon>Eukaryota</taxon>
        <taxon>Metazoa</taxon>
        <taxon>Ecdysozoa</taxon>
        <taxon>Arthropoda</taxon>
        <taxon>Hexapoda</taxon>
        <taxon>Insecta</taxon>
        <taxon>Pterygota</taxon>
        <taxon>Neoptera</taxon>
        <taxon>Endopterygota</taxon>
        <taxon>Coleoptera</taxon>
        <taxon>Polyphaga</taxon>
        <taxon>Cucujiformia</taxon>
        <taxon>Coccinelloidea</taxon>
        <taxon>Coccinellidae</taxon>
        <taxon>Scymninae</taxon>
        <taxon>Scymnini</taxon>
        <taxon>Cryptolaemus</taxon>
    </lineage>
</organism>
<dbReference type="EMBL" id="JABFTP020000144">
    <property type="protein sequence ID" value="KAL3280789.1"/>
    <property type="molecule type" value="Genomic_DNA"/>
</dbReference>
<reference evidence="2 3" key="1">
    <citation type="journal article" date="2021" name="BMC Biol.">
        <title>Horizontally acquired antibacterial genes associated with adaptive radiation of ladybird beetles.</title>
        <authorList>
            <person name="Li H.S."/>
            <person name="Tang X.F."/>
            <person name="Huang Y.H."/>
            <person name="Xu Z.Y."/>
            <person name="Chen M.L."/>
            <person name="Du X.Y."/>
            <person name="Qiu B.Y."/>
            <person name="Chen P.T."/>
            <person name="Zhang W."/>
            <person name="Slipinski A."/>
            <person name="Escalona H.E."/>
            <person name="Waterhouse R.M."/>
            <person name="Zwick A."/>
            <person name="Pang H."/>
        </authorList>
    </citation>
    <scope>NUCLEOTIDE SEQUENCE [LARGE SCALE GENOMIC DNA]</scope>
    <source>
        <strain evidence="2">SYSU2018</strain>
    </source>
</reference>